<keyword evidence="3" id="KW-1185">Reference proteome</keyword>
<sequence>MPRLPAVSHRPTSNGQDAASASSLASANLAVRLPRTEARRHRSTVAASHPGQTILRSKSCSLCASRTNPSKRTPAADLLPC</sequence>
<comment type="caution">
    <text evidence="2">The sequence shown here is derived from an EMBL/GenBank/DDBJ whole genome shotgun (WGS) entry which is preliminary data.</text>
</comment>
<proteinExistence type="predicted"/>
<dbReference type="AlphaFoldDB" id="A0A8T3BJA9"/>
<evidence type="ECO:0000313" key="3">
    <source>
        <dbReference type="Proteomes" id="UP000829196"/>
    </source>
</evidence>
<feature type="region of interest" description="Disordered" evidence="1">
    <location>
        <begin position="62"/>
        <end position="81"/>
    </location>
</feature>
<name>A0A8T3BJA9_DENNO</name>
<protein>
    <submittedName>
        <fullName evidence="2">Uncharacterized protein</fullName>
    </submittedName>
</protein>
<feature type="region of interest" description="Disordered" evidence="1">
    <location>
        <begin position="1"/>
        <end position="26"/>
    </location>
</feature>
<reference evidence="2" key="1">
    <citation type="journal article" date="2022" name="Front. Genet.">
        <title>Chromosome-Scale Assembly of the Dendrobium nobile Genome Provides Insights Into the Molecular Mechanism of the Biosynthesis of the Medicinal Active Ingredient of Dendrobium.</title>
        <authorList>
            <person name="Xu Q."/>
            <person name="Niu S.-C."/>
            <person name="Li K.-L."/>
            <person name="Zheng P.-J."/>
            <person name="Zhang X.-J."/>
            <person name="Jia Y."/>
            <person name="Liu Y."/>
            <person name="Niu Y.-X."/>
            <person name="Yu L.-H."/>
            <person name="Chen D.-F."/>
            <person name="Zhang G.-Q."/>
        </authorList>
    </citation>
    <scope>NUCLEOTIDE SEQUENCE</scope>
    <source>
        <tissue evidence="2">Leaf</tissue>
    </source>
</reference>
<feature type="compositionally biased region" description="Polar residues" evidence="1">
    <location>
        <begin position="62"/>
        <end position="71"/>
    </location>
</feature>
<accession>A0A8T3BJA9</accession>
<dbReference type="Proteomes" id="UP000829196">
    <property type="component" value="Unassembled WGS sequence"/>
</dbReference>
<gene>
    <name evidence="2" type="ORF">KFK09_012565</name>
</gene>
<evidence type="ECO:0000256" key="1">
    <source>
        <dbReference type="SAM" id="MobiDB-lite"/>
    </source>
</evidence>
<dbReference type="EMBL" id="JAGYWB010000009">
    <property type="protein sequence ID" value="KAI0511931.1"/>
    <property type="molecule type" value="Genomic_DNA"/>
</dbReference>
<organism evidence="2 3">
    <name type="scientific">Dendrobium nobile</name>
    <name type="common">Orchid</name>
    <dbReference type="NCBI Taxonomy" id="94219"/>
    <lineage>
        <taxon>Eukaryota</taxon>
        <taxon>Viridiplantae</taxon>
        <taxon>Streptophyta</taxon>
        <taxon>Embryophyta</taxon>
        <taxon>Tracheophyta</taxon>
        <taxon>Spermatophyta</taxon>
        <taxon>Magnoliopsida</taxon>
        <taxon>Liliopsida</taxon>
        <taxon>Asparagales</taxon>
        <taxon>Orchidaceae</taxon>
        <taxon>Epidendroideae</taxon>
        <taxon>Malaxideae</taxon>
        <taxon>Dendrobiinae</taxon>
        <taxon>Dendrobium</taxon>
    </lineage>
</organism>
<evidence type="ECO:0000313" key="2">
    <source>
        <dbReference type="EMBL" id="KAI0511931.1"/>
    </source>
</evidence>